<comment type="caution">
    <text evidence="1">The sequence shown here is derived from an EMBL/GenBank/DDBJ whole genome shotgun (WGS) entry which is preliminary data.</text>
</comment>
<protein>
    <submittedName>
        <fullName evidence="1">Uncharacterized protein</fullName>
    </submittedName>
</protein>
<keyword evidence="2" id="KW-1185">Reference proteome</keyword>
<gene>
    <name evidence="1" type="ORF">GUJ93_ZPchr0002g23761</name>
</gene>
<dbReference type="EMBL" id="JAAALK010000287">
    <property type="protein sequence ID" value="KAG8058775.1"/>
    <property type="molecule type" value="Genomic_DNA"/>
</dbReference>
<dbReference type="AlphaFoldDB" id="A0A8J5RG28"/>
<reference evidence="1" key="2">
    <citation type="submission" date="2021-02" db="EMBL/GenBank/DDBJ databases">
        <authorList>
            <person name="Kimball J.A."/>
            <person name="Haas M.W."/>
            <person name="Macchietto M."/>
            <person name="Kono T."/>
            <person name="Duquette J."/>
            <person name="Shao M."/>
        </authorList>
    </citation>
    <scope>NUCLEOTIDE SEQUENCE</scope>
    <source>
        <tissue evidence="1">Fresh leaf tissue</tissue>
    </source>
</reference>
<proteinExistence type="predicted"/>
<evidence type="ECO:0000313" key="2">
    <source>
        <dbReference type="Proteomes" id="UP000729402"/>
    </source>
</evidence>
<dbReference type="Proteomes" id="UP000729402">
    <property type="component" value="Unassembled WGS sequence"/>
</dbReference>
<sequence>MVVQVQASANENGGLLLATCTLPPYKLGYGRSIRLTWFLGISPLPYMIAKAVKDLNLAFSLDLVMIGCWSLWLRRNRHIFNEQPVSSSAWKEVFLVQLSN</sequence>
<name>A0A8J5RG28_ZIZPA</name>
<organism evidence="1 2">
    <name type="scientific">Zizania palustris</name>
    <name type="common">Northern wild rice</name>
    <dbReference type="NCBI Taxonomy" id="103762"/>
    <lineage>
        <taxon>Eukaryota</taxon>
        <taxon>Viridiplantae</taxon>
        <taxon>Streptophyta</taxon>
        <taxon>Embryophyta</taxon>
        <taxon>Tracheophyta</taxon>
        <taxon>Spermatophyta</taxon>
        <taxon>Magnoliopsida</taxon>
        <taxon>Liliopsida</taxon>
        <taxon>Poales</taxon>
        <taxon>Poaceae</taxon>
        <taxon>BOP clade</taxon>
        <taxon>Oryzoideae</taxon>
        <taxon>Oryzeae</taxon>
        <taxon>Zizaniinae</taxon>
        <taxon>Zizania</taxon>
    </lineage>
</organism>
<accession>A0A8J5RG28</accession>
<evidence type="ECO:0000313" key="1">
    <source>
        <dbReference type="EMBL" id="KAG8058775.1"/>
    </source>
</evidence>
<reference evidence="1" key="1">
    <citation type="journal article" date="2021" name="bioRxiv">
        <title>Whole Genome Assembly and Annotation of Northern Wild Rice, Zizania palustris L., Supports a Whole Genome Duplication in the Zizania Genus.</title>
        <authorList>
            <person name="Haas M."/>
            <person name="Kono T."/>
            <person name="Macchietto M."/>
            <person name="Millas R."/>
            <person name="McGilp L."/>
            <person name="Shao M."/>
            <person name="Duquette J."/>
            <person name="Hirsch C.N."/>
            <person name="Kimball J."/>
        </authorList>
    </citation>
    <scope>NUCLEOTIDE SEQUENCE</scope>
    <source>
        <tissue evidence="1">Fresh leaf tissue</tissue>
    </source>
</reference>